<reference evidence="2" key="1">
    <citation type="submission" date="2016-10" db="EMBL/GenBank/DDBJ databases">
        <authorList>
            <person name="Varghese N."/>
            <person name="Submissions S."/>
        </authorList>
    </citation>
    <scope>NUCLEOTIDE SEQUENCE [LARGE SCALE GENOMIC DNA]</scope>
    <source>
        <strain evidence="2">DSM 217</strain>
    </source>
</reference>
<dbReference type="EMBL" id="FNNZ01000003">
    <property type="protein sequence ID" value="SDW36977.1"/>
    <property type="molecule type" value="Genomic_DNA"/>
</dbReference>
<dbReference type="STRING" id="1058.SAMN05421783_103218"/>
<protein>
    <submittedName>
        <fullName evidence="1">Uncharacterized protein</fullName>
    </submittedName>
</protein>
<dbReference type="AlphaFoldDB" id="A0A1H2SZM2"/>
<accession>A0A1H2SZM2</accession>
<evidence type="ECO:0000313" key="2">
    <source>
        <dbReference type="Proteomes" id="UP000198816"/>
    </source>
</evidence>
<evidence type="ECO:0000313" key="1">
    <source>
        <dbReference type="EMBL" id="SDW36977.1"/>
    </source>
</evidence>
<sequence>MERKNAIEAILSACTDQSILELECLYSRYP</sequence>
<gene>
    <name evidence="1" type="ORF">SAMN05421783_103218</name>
</gene>
<proteinExistence type="predicted"/>
<dbReference type="Proteomes" id="UP000198816">
    <property type="component" value="Unassembled WGS sequence"/>
</dbReference>
<name>A0A1H2SZM2_THIRO</name>
<organism evidence="1 2">
    <name type="scientific">Thiocapsa roseopersicina</name>
    <dbReference type="NCBI Taxonomy" id="1058"/>
    <lineage>
        <taxon>Bacteria</taxon>
        <taxon>Pseudomonadati</taxon>
        <taxon>Pseudomonadota</taxon>
        <taxon>Gammaproteobacteria</taxon>
        <taxon>Chromatiales</taxon>
        <taxon>Chromatiaceae</taxon>
        <taxon>Thiocapsa</taxon>
    </lineage>
</organism>
<keyword evidence="2" id="KW-1185">Reference proteome</keyword>